<comment type="caution">
    <text evidence="1">The sequence shown here is derived from an EMBL/GenBank/DDBJ whole genome shotgun (WGS) entry which is preliminary data.</text>
</comment>
<dbReference type="Proteomes" id="UP000624709">
    <property type="component" value="Unassembled WGS sequence"/>
</dbReference>
<gene>
    <name evidence="1" type="ORF">Apa02nite_047780</name>
</gene>
<reference evidence="1 2" key="1">
    <citation type="submission" date="2021-01" db="EMBL/GenBank/DDBJ databases">
        <title>Whole genome shotgun sequence of Actinoplanes palleronii NBRC 14916.</title>
        <authorList>
            <person name="Komaki H."/>
            <person name="Tamura T."/>
        </authorList>
    </citation>
    <scope>NUCLEOTIDE SEQUENCE [LARGE SCALE GENOMIC DNA]</scope>
    <source>
        <strain evidence="1 2">NBRC 14916</strain>
    </source>
</reference>
<sequence length="151" mass="16360">MERAYGRPNDLDPRFAQICRERAGTTSGWGSPAENGTVIEQAQILTTHNLATLVKAGVTLGPDGAGHCFATARRLAGRPLDRRAVKDIAYAWRQMIFHLSVTGDAERFVAGLPDDGPLGPAVDGLRAAVRGEQVTPFTGWSATRHWMLPPR</sequence>
<organism evidence="1 2">
    <name type="scientific">Actinoplanes palleronii</name>
    <dbReference type="NCBI Taxonomy" id="113570"/>
    <lineage>
        <taxon>Bacteria</taxon>
        <taxon>Bacillati</taxon>
        <taxon>Actinomycetota</taxon>
        <taxon>Actinomycetes</taxon>
        <taxon>Micromonosporales</taxon>
        <taxon>Micromonosporaceae</taxon>
        <taxon>Actinoplanes</taxon>
    </lineage>
</organism>
<evidence type="ECO:0000313" key="2">
    <source>
        <dbReference type="Proteomes" id="UP000624709"/>
    </source>
</evidence>
<keyword evidence="2" id="KW-1185">Reference proteome</keyword>
<protein>
    <submittedName>
        <fullName evidence="1">Uncharacterized protein</fullName>
    </submittedName>
</protein>
<name>A0ABQ4BDK6_9ACTN</name>
<proteinExistence type="predicted"/>
<accession>A0ABQ4BDK6</accession>
<evidence type="ECO:0000313" key="1">
    <source>
        <dbReference type="EMBL" id="GIE68670.1"/>
    </source>
</evidence>
<dbReference type="EMBL" id="BOMS01000073">
    <property type="protein sequence ID" value="GIE68670.1"/>
    <property type="molecule type" value="Genomic_DNA"/>
</dbReference>